<dbReference type="InterPro" id="IPR011006">
    <property type="entry name" value="CheY-like_superfamily"/>
</dbReference>
<name>A0ABQ5VBC3_9PROT</name>
<organism evidence="1 2">
    <name type="scientific">Algimonas ampicilliniresistens</name>
    <dbReference type="NCBI Taxonomy" id="1298735"/>
    <lineage>
        <taxon>Bacteria</taxon>
        <taxon>Pseudomonadati</taxon>
        <taxon>Pseudomonadota</taxon>
        <taxon>Alphaproteobacteria</taxon>
        <taxon>Maricaulales</taxon>
        <taxon>Robiginitomaculaceae</taxon>
        <taxon>Algimonas</taxon>
    </lineage>
</organism>
<reference evidence="1" key="1">
    <citation type="journal article" date="2014" name="Int. J. Syst. Evol. Microbiol.">
        <title>Complete genome of a new Firmicutes species belonging to the dominant human colonic microbiota ('Ruminococcus bicirculans') reveals two chromosomes and a selective capacity to utilize plant glucans.</title>
        <authorList>
            <consortium name="NISC Comparative Sequencing Program"/>
            <person name="Wegmann U."/>
            <person name="Louis P."/>
            <person name="Goesmann A."/>
            <person name="Henrissat B."/>
            <person name="Duncan S.H."/>
            <person name="Flint H.J."/>
        </authorList>
    </citation>
    <scope>NUCLEOTIDE SEQUENCE</scope>
    <source>
        <strain evidence="1">NBRC 108219</strain>
    </source>
</reference>
<dbReference type="SUPFAM" id="SSF52172">
    <property type="entry name" value="CheY-like"/>
    <property type="match status" value="1"/>
</dbReference>
<accession>A0ABQ5VBC3</accession>
<keyword evidence="2" id="KW-1185">Reference proteome</keyword>
<proteinExistence type="predicted"/>
<evidence type="ECO:0008006" key="3">
    <source>
        <dbReference type="Google" id="ProtNLM"/>
    </source>
</evidence>
<dbReference type="Proteomes" id="UP001161391">
    <property type="component" value="Unassembled WGS sequence"/>
</dbReference>
<dbReference type="RefSeq" id="WP_284390539.1">
    <property type="nucleotide sequence ID" value="NZ_BSNK01000002.1"/>
</dbReference>
<protein>
    <recommendedName>
        <fullName evidence="3">Response regulatory domain-containing protein</fullName>
    </recommendedName>
</protein>
<sequence length="149" mass="16612">MDNTPSIFSILLIDEDTSETQTIRTILKSLTDAPFSIDHVLKCSQALGLLRERRYELVLLEKQLSQRISARFSVPMIKAAIQLAPIAIMSKYDTSFSHADPVEHGVDYVIDKANMADFLRSQLNYLLGIEARPYTASRPINVGGALTSK</sequence>
<dbReference type="Gene3D" id="3.40.50.2300">
    <property type="match status" value="1"/>
</dbReference>
<dbReference type="EMBL" id="BSNK01000002">
    <property type="protein sequence ID" value="GLQ24287.1"/>
    <property type="molecule type" value="Genomic_DNA"/>
</dbReference>
<evidence type="ECO:0000313" key="2">
    <source>
        <dbReference type="Proteomes" id="UP001161391"/>
    </source>
</evidence>
<reference evidence="1" key="2">
    <citation type="submission" date="2023-01" db="EMBL/GenBank/DDBJ databases">
        <title>Draft genome sequence of Algimonas ampicilliniresistens strain NBRC 108219.</title>
        <authorList>
            <person name="Sun Q."/>
            <person name="Mori K."/>
        </authorList>
    </citation>
    <scope>NUCLEOTIDE SEQUENCE</scope>
    <source>
        <strain evidence="1">NBRC 108219</strain>
    </source>
</reference>
<comment type="caution">
    <text evidence="1">The sequence shown here is derived from an EMBL/GenBank/DDBJ whole genome shotgun (WGS) entry which is preliminary data.</text>
</comment>
<evidence type="ECO:0000313" key="1">
    <source>
        <dbReference type="EMBL" id="GLQ24287.1"/>
    </source>
</evidence>
<gene>
    <name evidence="1" type="ORF">GCM10007853_21610</name>
</gene>